<evidence type="ECO:0000259" key="10">
    <source>
        <dbReference type="PROSITE" id="PS51175"/>
    </source>
</evidence>
<dbReference type="GO" id="GO:0005576">
    <property type="term" value="C:extracellular region"/>
    <property type="evidence" value="ECO:0007669"/>
    <property type="project" value="TreeGrafter"/>
</dbReference>
<proteinExistence type="inferred from homology"/>
<evidence type="ECO:0000256" key="5">
    <source>
        <dbReference type="ARBA" id="ARBA00023277"/>
    </source>
</evidence>
<dbReference type="PANTHER" id="PTHR31297:SF41">
    <property type="entry name" value="ENDOGLUCANASE, PUTATIVE (AFU_ORTHOLOGUE AFUA_5G01830)-RELATED"/>
    <property type="match status" value="1"/>
</dbReference>
<name>A0A1M5F6X5_9FLAO</name>
<protein>
    <submittedName>
        <fullName evidence="11">Carbohydrate binding module (Family 6)</fullName>
    </submittedName>
</protein>
<dbReference type="InterPro" id="IPR050386">
    <property type="entry name" value="Glycosyl_hydrolase_5"/>
</dbReference>
<dbReference type="SMART" id="SM00606">
    <property type="entry name" value="CBD_IV"/>
    <property type="match status" value="1"/>
</dbReference>
<dbReference type="GO" id="GO:0030246">
    <property type="term" value="F:carbohydrate binding"/>
    <property type="evidence" value="ECO:0007669"/>
    <property type="project" value="InterPro"/>
</dbReference>
<evidence type="ECO:0000256" key="9">
    <source>
        <dbReference type="SAM" id="SignalP"/>
    </source>
</evidence>
<gene>
    <name evidence="11" type="ORF">SAMN05443663_101360</name>
</gene>
<evidence type="ECO:0000313" key="12">
    <source>
        <dbReference type="Proteomes" id="UP000184071"/>
    </source>
</evidence>
<reference evidence="12" key="1">
    <citation type="submission" date="2016-11" db="EMBL/GenBank/DDBJ databases">
        <authorList>
            <person name="Varghese N."/>
            <person name="Submissions S."/>
        </authorList>
    </citation>
    <scope>NUCLEOTIDE SEQUENCE [LARGE SCALE GENOMIC DNA]</scope>
    <source>
        <strain evidence="12">DSM 17963</strain>
    </source>
</reference>
<dbReference type="PROSITE" id="PS51175">
    <property type="entry name" value="CBM6"/>
    <property type="match status" value="1"/>
</dbReference>
<dbReference type="InterPro" id="IPR001547">
    <property type="entry name" value="Glyco_hydro_5"/>
</dbReference>
<accession>A0A1M5F6X5</accession>
<dbReference type="GO" id="GO:0030245">
    <property type="term" value="P:cellulose catabolic process"/>
    <property type="evidence" value="ECO:0007669"/>
    <property type="project" value="UniProtKB-KW"/>
</dbReference>
<evidence type="ECO:0000256" key="2">
    <source>
        <dbReference type="ARBA" id="ARBA00022729"/>
    </source>
</evidence>
<dbReference type="Proteomes" id="UP000184071">
    <property type="component" value="Unassembled WGS sequence"/>
</dbReference>
<dbReference type="Gene3D" id="2.60.120.260">
    <property type="entry name" value="Galactose-binding domain-like"/>
    <property type="match status" value="1"/>
</dbReference>
<dbReference type="EMBL" id="FQWC01000001">
    <property type="protein sequence ID" value="SHF86822.1"/>
    <property type="molecule type" value="Genomic_DNA"/>
</dbReference>
<dbReference type="RefSeq" id="WP_244160737.1">
    <property type="nucleotide sequence ID" value="NZ_FQWC01000001.1"/>
</dbReference>
<evidence type="ECO:0000256" key="4">
    <source>
        <dbReference type="ARBA" id="ARBA00023001"/>
    </source>
</evidence>
<feature type="signal peptide" evidence="9">
    <location>
        <begin position="1"/>
        <end position="23"/>
    </location>
</feature>
<keyword evidence="3 8" id="KW-0378">Hydrolase</keyword>
<keyword evidence="5" id="KW-0119">Carbohydrate metabolism</keyword>
<dbReference type="CDD" id="cd04080">
    <property type="entry name" value="CBM6_cellulase-like"/>
    <property type="match status" value="1"/>
</dbReference>
<dbReference type="GO" id="GO:0008422">
    <property type="term" value="F:beta-glucosidase activity"/>
    <property type="evidence" value="ECO:0007669"/>
    <property type="project" value="TreeGrafter"/>
</dbReference>
<evidence type="ECO:0000256" key="1">
    <source>
        <dbReference type="ARBA" id="ARBA00005641"/>
    </source>
</evidence>
<comment type="similarity">
    <text evidence="1 8">Belongs to the glycosyl hydrolase 5 (cellulase A) family.</text>
</comment>
<evidence type="ECO:0000256" key="3">
    <source>
        <dbReference type="ARBA" id="ARBA00022801"/>
    </source>
</evidence>
<dbReference type="InterPro" id="IPR006584">
    <property type="entry name" value="Cellulose-bd_IV"/>
</dbReference>
<evidence type="ECO:0000256" key="8">
    <source>
        <dbReference type="RuleBase" id="RU361153"/>
    </source>
</evidence>
<dbReference type="InterPro" id="IPR041342">
    <property type="entry name" value="CBM35"/>
</dbReference>
<dbReference type="AlphaFoldDB" id="A0A1M5F6X5"/>
<dbReference type="PANTHER" id="PTHR31297">
    <property type="entry name" value="GLUCAN ENDO-1,6-BETA-GLUCOSIDASE B"/>
    <property type="match status" value="1"/>
</dbReference>
<keyword evidence="4" id="KW-0136">Cellulose degradation</keyword>
<dbReference type="SUPFAM" id="SSF49785">
    <property type="entry name" value="Galactose-binding domain-like"/>
    <property type="match status" value="1"/>
</dbReference>
<keyword evidence="7" id="KW-0624">Polysaccharide degradation</keyword>
<dbReference type="Gene3D" id="3.20.20.80">
    <property type="entry name" value="Glycosidases"/>
    <property type="match status" value="1"/>
</dbReference>
<feature type="chain" id="PRO_5012183470" evidence="9">
    <location>
        <begin position="24"/>
        <end position="590"/>
    </location>
</feature>
<evidence type="ECO:0000256" key="6">
    <source>
        <dbReference type="ARBA" id="ARBA00023295"/>
    </source>
</evidence>
<dbReference type="Pfam" id="PF18099">
    <property type="entry name" value="CBM_35_2"/>
    <property type="match status" value="1"/>
</dbReference>
<dbReference type="STRING" id="370979.SAMN05443663_101360"/>
<dbReference type="Pfam" id="PF00150">
    <property type="entry name" value="Cellulase"/>
    <property type="match status" value="1"/>
</dbReference>
<dbReference type="SUPFAM" id="SSF51445">
    <property type="entry name" value="(Trans)glycosidases"/>
    <property type="match status" value="1"/>
</dbReference>
<dbReference type="InterPro" id="IPR017853">
    <property type="entry name" value="GH"/>
</dbReference>
<sequence>MKNFQMKKVVLALQLLFSFTVFGQGFLHRDGQKIVDGNGNNIILRGLGLGGWMVQEGYMLQTQPFASPQYQIKQKIQDVVGEQGTKEFYAAYKANGITKRDVDSLAKWGFNSIRLPMHYNLYTPPIEQEKNGEITWIDEGFTMTDNLLKWCEANKIYLILDLHAAPGGQGNDAAISDYDTTKPSLWQSEANQKKMIALWKKLASRYRDSQWIGGYDIINEPNWGFTGSNKNGCDENSNGPLRDLMVAVTKAIREVDTNHLVIIEGNCWGNNYNGVFPLWDENMALSFHKYWNHNDKESIQKMLDYRTQYNVPIWLGESGENSNVWFKDALTLVETNNIGWAFWPMKKIENIAGVTSVTKIPEYDVLLKYWKDGGAKPSPEFSKKALMKMADNYKTQNVTVKPDVIDAMFRQVQTNDTKAYKNHVIPGKIIATQYDLGTNGFAYSDKDFVNYRVATGTFDQWNKGNVMRNDGVDILPCKDAGSNGYQVSFIEDGEWLQFTSQVKKENKYNVAIRYSSESAEGQLHLETSNGEKSKTITLPATGGNDKWKTIILSDVELKSGENKIKVVFDKGGFNLNYLDFLNGKKSVSKK</sequence>
<keyword evidence="2 9" id="KW-0732">Signal</keyword>
<feature type="domain" description="CBM6" evidence="10">
    <location>
        <begin position="457"/>
        <end position="581"/>
    </location>
</feature>
<evidence type="ECO:0000256" key="7">
    <source>
        <dbReference type="ARBA" id="ARBA00023326"/>
    </source>
</evidence>
<dbReference type="InterPro" id="IPR005084">
    <property type="entry name" value="CBM6"/>
</dbReference>
<dbReference type="InterPro" id="IPR008979">
    <property type="entry name" value="Galactose-bd-like_sf"/>
</dbReference>
<dbReference type="GO" id="GO:0009986">
    <property type="term" value="C:cell surface"/>
    <property type="evidence" value="ECO:0007669"/>
    <property type="project" value="TreeGrafter"/>
</dbReference>
<organism evidence="11 12">
    <name type="scientific">Flavobacterium defluvii</name>
    <dbReference type="NCBI Taxonomy" id="370979"/>
    <lineage>
        <taxon>Bacteria</taxon>
        <taxon>Pseudomonadati</taxon>
        <taxon>Bacteroidota</taxon>
        <taxon>Flavobacteriia</taxon>
        <taxon>Flavobacteriales</taxon>
        <taxon>Flavobacteriaceae</taxon>
        <taxon>Flavobacterium</taxon>
    </lineage>
</organism>
<keyword evidence="12" id="KW-1185">Reference proteome</keyword>
<evidence type="ECO:0000313" key="11">
    <source>
        <dbReference type="EMBL" id="SHF86822.1"/>
    </source>
</evidence>
<keyword evidence="6 8" id="KW-0326">Glycosidase</keyword>